<dbReference type="EMBL" id="JAHUZN010000001">
    <property type="protein sequence ID" value="KAG8502996.1"/>
    <property type="molecule type" value="Genomic_DNA"/>
</dbReference>
<dbReference type="InterPro" id="IPR029044">
    <property type="entry name" value="Nucleotide-diphossugar_trans"/>
</dbReference>
<dbReference type="InterPro" id="IPR013763">
    <property type="entry name" value="Cyclin-like_dom"/>
</dbReference>
<dbReference type="CDD" id="cd20567">
    <property type="entry name" value="CYCLIN_AtCycB-like_rpt1"/>
    <property type="match status" value="1"/>
</dbReference>
<evidence type="ECO:0000256" key="2">
    <source>
        <dbReference type="ARBA" id="ARBA00006955"/>
    </source>
</evidence>
<dbReference type="InterPro" id="IPR004367">
    <property type="entry name" value="Cyclin_C-dom"/>
</dbReference>
<evidence type="ECO:0000259" key="10">
    <source>
        <dbReference type="SMART" id="SM00385"/>
    </source>
</evidence>
<dbReference type="InterPro" id="IPR001173">
    <property type="entry name" value="Glyco_trans_2-like"/>
</dbReference>
<dbReference type="GO" id="GO:0005789">
    <property type="term" value="C:endoplasmic reticulum membrane"/>
    <property type="evidence" value="ECO:0007669"/>
    <property type="project" value="TreeGrafter"/>
</dbReference>
<dbReference type="GO" id="GO:0051301">
    <property type="term" value="P:cell division"/>
    <property type="evidence" value="ECO:0007669"/>
    <property type="project" value="UniProtKB-KW"/>
</dbReference>
<dbReference type="InterPro" id="IPR039528">
    <property type="entry name" value="DPM1-like"/>
</dbReference>
<evidence type="ECO:0000256" key="4">
    <source>
        <dbReference type="ARBA" id="ARBA00022618"/>
    </source>
</evidence>
<gene>
    <name evidence="12" type="ORF">CXB51_000997</name>
</gene>
<keyword evidence="6" id="KW-0808">Transferase</keyword>
<accession>A0A8J5ZL21</accession>
<keyword evidence="5" id="KW-0328">Glycosyltransferase</keyword>
<feature type="domain" description="Cyclin-like" evidence="10">
    <location>
        <begin position="284"/>
        <end position="366"/>
    </location>
</feature>
<evidence type="ECO:0000256" key="3">
    <source>
        <dbReference type="ARBA" id="ARBA00012704"/>
    </source>
</evidence>
<dbReference type="SMART" id="SM01332">
    <property type="entry name" value="Cyclin_C"/>
    <property type="match status" value="1"/>
</dbReference>
<dbReference type="Gene3D" id="3.90.550.10">
    <property type="entry name" value="Spore Coat Polysaccharide Biosynthesis Protein SpsA, Chain A"/>
    <property type="match status" value="1"/>
</dbReference>
<evidence type="ECO:0000259" key="11">
    <source>
        <dbReference type="SMART" id="SM01332"/>
    </source>
</evidence>
<comment type="similarity">
    <text evidence="2">Belongs to the cyclin family. Cyclin AB subfamily.</text>
</comment>
<dbReference type="PROSITE" id="PS00292">
    <property type="entry name" value="CYCLINS"/>
    <property type="match status" value="1"/>
</dbReference>
<dbReference type="InterPro" id="IPR006671">
    <property type="entry name" value="Cyclin_N"/>
</dbReference>
<keyword evidence="4" id="KW-0132">Cell division</keyword>
<dbReference type="FunFam" id="3.90.550.10:FF:000082">
    <property type="entry name" value="Dolichol-phosphate mannosyltransferase subunit 1"/>
    <property type="match status" value="1"/>
</dbReference>
<organism evidence="12 13">
    <name type="scientific">Gossypium anomalum</name>
    <dbReference type="NCBI Taxonomy" id="47600"/>
    <lineage>
        <taxon>Eukaryota</taxon>
        <taxon>Viridiplantae</taxon>
        <taxon>Streptophyta</taxon>
        <taxon>Embryophyta</taxon>
        <taxon>Tracheophyta</taxon>
        <taxon>Spermatophyta</taxon>
        <taxon>Magnoliopsida</taxon>
        <taxon>eudicotyledons</taxon>
        <taxon>Gunneridae</taxon>
        <taxon>Pentapetalae</taxon>
        <taxon>rosids</taxon>
        <taxon>malvids</taxon>
        <taxon>Malvales</taxon>
        <taxon>Malvaceae</taxon>
        <taxon>Malvoideae</taxon>
        <taxon>Gossypium</taxon>
    </lineage>
</organism>
<dbReference type="GO" id="GO:0004582">
    <property type="term" value="F:dolichyl-phosphate beta-D-mannosyltransferase activity"/>
    <property type="evidence" value="ECO:0007669"/>
    <property type="project" value="UniProtKB-EC"/>
</dbReference>
<dbReference type="GO" id="GO:0035269">
    <property type="term" value="P:protein O-linked glycosylation via mannose"/>
    <property type="evidence" value="ECO:0007669"/>
    <property type="project" value="TreeGrafter"/>
</dbReference>
<dbReference type="GO" id="GO:0010332">
    <property type="term" value="P:response to gamma radiation"/>
    <property type="evidence" value="ECO:0007669"/>
    <property type="project" value="UniProtKB-ARBA"/>
</dbReference>
<feature type="domain" description="Cyclin C-terminal" evidence="11">
    <location>
        <begin position="280"/>
        <end position="397"/>
    </location>
</feature>
<comment type="caution">
    <text evidence="12">The sequence shown here is derived from an EMBL/GenBank/DDBJ whole genome shotgun (WGS) entry which is preliminary data.</text>
</comment>
<proteinExistence type="inferred from homology"/>
<dbReference type="Gene3D" id="1.10.472.10">
    <property type="entry name" value="Cyclin-like"/>
    <property type="match status" value="2"/>
</dbReference>
<dbReference type="OrthoDB" id="5590282at2759"/>
<keyword evidence="7 9" id="KW-0195">Cyclin</keyword>
<sequence>MAGSDENNPGVIGPSQEVGLRAGARGKFAAATGQNRRALSIVNRDVVGAPPFPCAVKKRPLSEKFAAEMANKQQMKPEVPNESDDFTIIDLDDPKESNDTEVPMFERHVEAMLEEIDRMEEVEMEDIAEGPFLDIDNGDKKNPLAVVEYIDDLYKFYRKAESTGCVPPNYMAQQHDINEKMRAILIDWLIEVHYKFELMEETLYLTVNVIDRFLSVHQVVRKKLQLVGITAMLLACKYEEVSVPVVEDLILISDKAYSRKEVLHMEKLMINTLQFNLSSPTPYVFMRRFLKAAQSNKKLELLSFFMIELCLVEYEMLKFPPSLLAAAAIFTAQCTIGGFKHWSKTCEWYTNYKEEQLMDCSIMMVTFHQKAGTGKLTGVQRKYCTSNEGDVLELAIPVILALDHASSVKLSTLELHSYDVTRRLVQELHRYTQTPTHCFSPPALLPYKSKNPSGKTKMDAAKNKYSIIVPTYNERLNIALIVYLIFKHLRDVDFEIIVVDDGSPDGTQEVVKQLQTLYGEDRILLRPRPKKLGLGTAYIHGLKHASGNFVVIMDADLSHHPKYLPSFIKKQLDTGASIVTGTRYVKGGGVHGWNLMRKLTSRGANVLAQTLLWPGVSDLTGSFRLYKKSVLEDVISSCVSKGYVFQMEMIVRASRKGNHIEEVPITFVDRVFGSSKLGGSEIVEYLKGLVYLLMTT</sequence>
<dbReference type="Proteomes" id="UP000701853">
    <property type="component" value="Chromosome 1"/>
</dbReference>
<evidence type="ECO:0000256" key="6">
    <source>
        <dbReference type="ARBA" id="ARBA00022679"/>
    </source>
</evidence>
<dbReference type="SUPFAM" id="SSF53448">
    <property type="entry name" value="Nucleotide-diphospho-sugar transferases"/>
    <property type="match status" value="1"/>
</dbReference>
<dbReference type="GO" id="GO:0006488">
    <property type="term" value="P:dolichol-linked oligosaccharide biosynthetic process"/>
    <property type="evidence" value="ECO:0007669"/>
    <property type="project" value="TreeGrafter"/>
</dbReference>
<dbReference type="Pfam" id="PF02984">
    <property type="entry name" value="Cyclin_C"/>
    <property type="match status" value="1"/>
</dbReference>
<feature type="domain" description="Cyclin-like" evidence="10">
    <location>
        <begin position="187"/>
        <end position="271"/>
    </location>
</feature>
<dbReference type="PANTHER" id="PTHR43398:SF1">
    <property type="entry name" value="DOLICHOL-PHOSPHATE MANNOSYLTRANSFERASE SUBUNIT 1"/>
    <property type="match status" value="1"/>
</dbReference>
<protein>
    <recommendedName>
        <fullName evidence="3">dolichyl-phosphate beta-D-mannosyltransferase</fullName>
        <ecNumber evidence="3">2.4.1.83</ecNumber>
    </recommendedName>
</protein>
<evidence type="ECO:0000256" key="7">
    <source>
        <dbReference type="ARBA" id="ARBA00023127"/>
    </source>
</evidence>
<evidence type="ECO:0000256" key="5">
    <source>
        <dbReference type="ARBA" id="ARBA00022676"/>
    </source>
</evidence>
<dbReference type="InterPro" id="IPR036915">
    <property type="entry name" value="Cyclin-like_sf"/>
</dbReference>
<dbReference type="CDD" id="cd06442">
    <property type="entry name" value="DPM1_like"/>
    <property type="match status" value="1"/>
</dbReference>
<dbReference type="PANTHER" id="PTHR43398">
    <property type="entry name" value="DOLICHOL-PHOSPHATE MANNOSYLTRANSFERASE SUBUNIT 1"/>
    <property type="match status" value="1"/>
</dbReference>
<keyword evidence="13" id="KW-1185">Reference proteome</keyword>
<reference evidence="12 13" key="1">
    <citation type="journal article" date="2021" name="bioRxiv">
        <title>The Gossypium anomalum genome as a resource for cotton improvement and evolutionary analysis of hybrid incompatibility.</title>
        <authorList>
            <person name="Grover C.E."/>
            <person name="Yuan D."/>
            <person name="Arick M.A."/>
            <person name="Miller E.R."/>
            <person name="Hu G."/>
            <person name="Peterson D.G."/>
            <person name="Wendel J.F."/>
            <person name="Udall J.A."/>
        </authorList>
    </citation>
    <scope>NUCLEOTIDE SEQUENCE [LARGE SCALE GENOMIC DNA]</scope>
    <source>
        <strain evidence="12">JFW-Udall</strain>
        <tissue evidence="12">Leaf</tissue>
    </source>
</reference>
<dbReference type="Pfam" id="PF00134">
    <property type="entry name" value="Cyclin_N"/>
    <property type="match status" value="1"/>
</dbReference>
<dbReference type="InterPro" id="IPR048258">
    <property type="entry name" value="Cyclins_cyclin-box"/>
</dbReference>
<dbReference type="CDD" id="cd20511">
    <property type="entry name" value="CYCLIN_AtCycB-like_rpt2"/>
    <property type="match status" value="1"/>
</dbReference>
<dbReference type="SMART" id="SM00385">
    <property type="entry name" value="CYCLIN"/>
    <property type="match status" value="2"/>
</dbReference>
<dbReference type="AlphaFoldDB" id="A0A8J5ZL21"/>
<evidence type="ECO:0000313" key="12">
    <source>
        <dbReference type="EMBL" id="KAG8502996.1"/>
    </source>
</evidence>
<comment type="similarity">
    <text evidence="1">Belongs to the glycosyltransferase 2 family.</text>
</comment>
<evidence type="ECO:0000313" key="13">
    <source>
        <dbReference type="Proteomes" id="UP000701853"/>
    </source>
</evidence>
<keyword evidence="8" id="KW-0131">Cell cycle</keyword>
<dbReference type="GO" id="GO:0006506">
    <property type="term" value="P:GPI anchor biosynthetic process"/>
    <property type="evidence" value="ECO:0007669"/>
    <property type="project" value="TreeGrafter"/>
</dbReference>
<dbReference type="EC" id="2.4.1.83" evidence="3"/>
<dbReference type="Pfam" id="PF00535">
    <property type="entry name" value="Glycos_transf_2"/>
    <property type="match status" value="1"/>
</dbReference>
<evidence type="ECO:0000256" key="1">
    <source>
        <dbReference type="ARBA" id="ARBA00006739"/>
    </source>
</evidence>
<dbReference type="FunFam" id="1.10.472.10:FF:000032">
    <property type="entry name" value="G2/mitotic-specific cyclin-1"/>
    <property type="match status" value="1"/>
</dbReference>
<name>A0A8J5ZL21_9ROSI</name>
<evidence type="ECO:0000256" key="9">
    <source>
        <dbReference type="RuleBase" id="RU000383"/>
    </source>
</evidence>
<evidence type="ECO:0000256" key="8">
    <source>
        <dbReference type="ARBA" id="ARBA00023306"/>
    </source>
</evidence>
<dbReference type="SUPFAM" id="SSF47954">
    <property type="entry name" value="Cyclin-like"/>
    <property type="match status" value="2"/>
</dbReference>